<dbReference type="SUPFAM" id="SSF52540">
    <property type="entry name" value="P-loop containing nucleoside triphosphate hydrolases"/>
    <property type="match status" value="1"/>
</dbReference>
<evidence type="ECO:0000259" key="4">
    <source>
        <dbReference type="PROSITE" id="PS50837"/>
    </source>
</evidence>
<dbReference type="Pfam" id="PF22939">
    <property type="entry name" value="WHD_GPIID"/>
    <property type="match status" value="1"/>
</dbReference>
<dbReference type="GO" id="GO:0003824">
    <property type="term" value="F:catalytic activity"/>
    <property type="evidence" value="ECO:0007669"/>
    <property type="project" value="InterPro"/>
</dbReference>
<feature type="repeat" description="ANK" evidence="3">
    <location>
        <begin position="1105"/>
        <end position="1137"/>
    </location>
</feature>
<dbReference type="PROSITE" id="PS50088">
    <property type="entry name" value="ANK_REPEAT"/>
    <property type="match status" value="11"/>
</dbReference>
<dbReference type="Gene3D" id="3.40.50.300">
    <property type="entry name" value="P-loop containing nucleotide triphosphate hydrolases"/>
    <property type="match status" value="1"/>
</dbReference>
<dbReference type="PANTHER" id="PTHR24198">
    <property type="entry name" value="ANKYRIN REPEAT AND PROTEIN KINASE DOMAIN-CONTAINING PROTEIN"/>
    <property type="match status" value="1"/>
</dbReference>
<evidence type="ECO:0000313" key="6">
    <source>
        <dbReference type="Proteomes" id="UP000283090"/>
    </source>
</evidence>
<feature type="repeat" description="ANK" evidence="3">
    <location>
        <begin position="1161"/>
        <end position="1193"/>
    </location>
</feature>
<dbReference type="Gene3D" id="1.25.40.20">
    <property type="entry name" value="Ankyrin repeat-containing domain"/>
    <property type="match status" value="2"/>
</dbReference>
<dbReference type="GO" id="GO:0009116">
    <property type="term" value="P:nucleoside metabolic process"/>
    <property type="evidence" value="ECO:0007669"/>
    <property type="project" value="InterPro"/>
</dbReference>
<feature type="repeat" description="ANK" evidence="3">
    <location>
        <begin position="767"/>
        <end position="799"/>
    </location>
</feature>
<dbReference type="GeneID" id="93584567"/>
<dbReference type="AlphaFoldDB" id="A0A437AAE3"/>
<dbReference type="RefSeq" id="XP_067493602.1">
    <property type="nucleotide sequence ID" value="XM_067631015.1"/>
</dbReference>
<feature type="repeat" description="ANK" evidence="3">
    <location>
        <begin position="830"/>
        <end position="862"/>
    </location>
</feature>
<reference evidence="5 6" key="1">
    <citation type="submission" date="2019-01" db="EMBL/GenBank/DDBJ databases">
        <title>Intercellular communication is required for trap formation in the nematode-trapping fungus Duddingtonia flagrans.</title>
        <authorList>
            <person name="Youssar L."/>
            <person name="Wernet V."/>
            <person name="Hensel N."/>
            <person name="Hildebrandt H.-G."/>
            <person name="Fischer R."/>
        </authorList>
    </citation>
    <scope>NUCLEOTIDE SEQUENCE [LARGE SCALE GENOMIC DNA]</scope>
    <source>
        <strain evidence="5 6">CBS H-5679</strain>
    </source>
</reference>
<dbReference type="Pfam" id="PF24883">
    <property type="entry name" value="NPHP3_N"/>
    <property type="match status" value="1"/>
</dbReference>
<keyword evidence="2 3" id="KW-0040">ANK repeat</keyword>
<dbReference type="Pfam" id="PF12796">
    <property type="entry name" value="Ank_2"/>
    <property type="match status" value="4"/>
</dbReference>
<evidence type="ECO:0000313" key="5">
    <source>
        <dbReference type="EMBL" id="RVD88058.1"/>
    </source>
</evidence>
<feature type="repeat" description="ANK" evidence="3">
    <location>
        <begin position="1034"/>
        <end position="1066"/>
    </location>
</feature>
<organism evidence="5 6">
    <name type="scientific">Arthrobotrys flagrans</name>
    <name type="common">Nematode-trapping fungus</name>
    <name type="synonym">Trichothecium flagrans</name>
    <dbReference type="NCBI Taxonomy" id="97331"/>
    <lineage>
        <taxon>Eukaryota</taxon>
        <taxon>Fungi</taxon>
        <taxon>Dikarya</taxon>
        <taxon>Ascomycota</taxon>
        <taxon>Pezizomycotina</taxon>
        <taxon>Orbiliomycetes</taxon>
        <taxon>Orbiliales</taxon>
        <taxon>Orbiliaceae</taxon>
        <taxon>Arthrobotrys</taxon>
    </lineage>
</organism>
<dbReference type="InterPro" id="IPR007111">
    <property type="entry name" value="NACHT_NTPase"/>
</dbReference>
<feature type="repeat" description="ANK" evidence="3">
    <location>
        <begin position="863"/>
        <end position="895"/>
    </location>
</feature>
<feature type="domain" description="NACHT" evidence="4">
    <location>
        <begin position="321"/>
        <end position="463"/>
    </location>
</feature>
<dbReference type="InterPro" id="IPR056884">
    <property type="entry name" value="NPHP3-like_N"/>
</dbReference>
<proteinExistence type="predicted"/>
<dbReference type="STRING" id="97331.A0A437AAE3"/>
<name>A0A437AAE3_ARTFL</name>
<feature type="repeat" description="ANK" evidence="3">
    <location>
        <begin position="891"/>
        <end position="923"/>
    </location>
</feature>
<dbReference type="Pfam" id="PF00023">
    <property type="entry name" value="Ank"/>
    <property type="match status" value="1"/>
</dbReference>
<gene>
    <name evidence="5" type="ORF">DFL_002256</name>
</gene>
<evidence type="ECO:0000256" key="1">
    <source>
        <dbReference type="ARBA" id="ARBA00022737"/>
    </source>
</evidence>
<accession>A0A437AAE3</accession>
<dbReference type="PROSITE" id="PS50837">
    <property type="entry name" value="NACHT"/>
    <property type="match status" value="1"/>
</dbReference>
<dbReference type="InterPro" id="IPR002110">
    <property type="entry name" value="Ankyrin_rpt"/>
</dbReference>
<dbReference type="Gene3D" id="3.40.50.1580">
    <property type="entry name" value="Nucleoside phosphorylase domain"/>
    <property type="match status" value="1"/>
</dbReference>
<feature type="repeat" description="ANK" evidence="3">
    <location>
        <begin position="1006"/>
        <end position="1038"/>
    </location>
</feature>
<dbReference type="PANTHER" id="PTHR24198:SF165">
    <property type="entry name" value="ANKYRIN REPEAT-CONTAINING PROTEIN-RELATED"/>
    <property type="match status" value="1"/>
</dbReference>
<dbReference type="OrthoDB" id="194358at2759"/>
<dbReference type="PROSITE" id="PS50297">
    <property type="entry name" value="ANK_REP_REGION"/>
    <property type="match status" value="9"/>
</dbReference>
<dbReference type="SMART" id="SM00248">
    <property type="entry name" value="ANK"/>
    <property type="match status" value="12"/>
</dbReference>
<dbReference type="Proteomes" id="UP000283090">
    <property type="component" value="Unassembled WGS sequence"/>
</dbReference>
<comment type="caution">
    <text evidence="5">The sequence shown here is derived from an EMBL/GenBank/DDBJ whole genome shotgun (WGS) entry which is preliminary data.</text>
</comment>
<dbReference type="SUPFAM" id="SSF53167">
    <property type="entry name" value="Purine and uridine phosphorylases"/>
    <property type="match status" value="1"/>
</dbReference>
<dbReference type="InterPro" id="IPR027417">
    <property type="entry name" value="P-loop_NTPase"/>
</dbReference>
<feature type="repeat" description="ANK" evidence="3">
    <location>
        <begin position="955"/>
        <end position="987"/>
    </location>
</feature>
<evidence type="ECO:0000256" key="3">
    <source>
        <dbReference type="PROSITE-ProRule" id="PRU00023"/>
    </source>
</evidence>
<dbReference type="InterPro" id="IPR035994">
    <property type="entry name" value="Nucleoside_phosphorylase_sf"/>
</dbReference>
<feature type="repeat" description="ANK" evidence="3">
    <location>
        <begin position="801"/>
        <end position="833"/>
    </location>
</feature>
<dbReference type="SUPFAM" id="SSF48403">
    <property type="entry name" value="Ankyrin repeat"/>
    <property type="match status" value="2"/>
</dbReference>
<sequence>MSDPRNYTVGWICAIQTEYVAAQLFLDEKHDRPDNLLSPGDNNHYTLGRMGKHNVAIATLPNGVYGISSATAVVKDMLNSFPNIRIGLMVGVGGGSPSPHKHDIRLGDVVVSQPWSKLSDYGIYEPTTTDSAKRVIRSERTKDNPVIHYGLIASANQLMKDAITRDKLADAMDVLCFEMEAGGLMNQFPCLVIRGICDYSDSHKNKEWQGYAAMAAAAYAKDLLSETPHRSVEEQRKIVEIPGILSSIDRNVNGIRTSVQAMGNDIENLLSKQRRAEIHNWLSPPDPSTNLNTALRERQENSGLWFLQSTDFIDWRTRRNSFLWLHGIPGCGKTVLSSIVIMHLKSVSSCQPLFFYFDSNDADKQSLEKMLRVLTNQLSHQSEEAFQKLDSLFSSCGNAARELTCQSLCKTFFSMAKQTGEVWLVLDALDECPRANRKELFSWIRDVATDSERRNIHLLVTSRLEADIESEVSKCAVSPCIVSINSDLIGKDINAYIKFRVGEDPEFQRWRSRPKEREKIETVLSDKASGMFRWAKCQLDVLKDCLDRPSLYEALESLPETLDDTYARILLNIPKRYRQKAIRILQFLTYSERPLTIEEAVDALAVNTNGPNYFDPEDRMPFPRDILHYCSSLVVVVASGSGDRYARRNSGPELQLAHFSVKEYLTSDRLVAADLSIAQDLSEIRAKASMTKVCLAYLLNLGCDADISGYLHLFPFIRYCAVYWASFAVITEEADETVQDFVRRFLCSGGCLYQTCYYLQFPIYMGQKISPLFYACKTGLKTTVEHLLSRGVEVNVTDKSGVESALSIASYGGYQEIVELLLRNGADVKRDNDPIIMASDAGHYDIVKLLLKNGADVNAKDTEWGHPLSMAAAEGHRDIVELLLKSGADINKNEALALASGTNNCGIVELLLSNGADVNSAKDPDLDRNILSVAAEYGQRDVVELLLTGGATDINKADALVKTSRGNHYDIVELLLNSGADVNASASVDESNDVWSSDSSTCDFNDDYDALSVALVPGYYNIVELLLDRGASITETRALQKASSKGHYNIVELLLKRDADANMDDGAPILAAASNGHWDIVELLLKSGADVNAGGNGPGGGSEPRGNDLLSIASSFGHHDTVELLLNRGANIKETRALQKASGKGHYNIVKLLLSSGVNADDGIALSLASNRGHCNIVELLLNSGADVNASGGWFDKALSAALNQGYHSLVELLFTSCKAYKDAL</sequence>
<evidence type="ECO:0000256" key="2">
    <source>
        <dbReference type="ARBA" id="ARBA00023043"/>
    </source>
</evidence>
<dbReference type="EMBL" id="SAEB01000003">
    <property type="protein sequence ID" value="RVD88058.1"/>
    <property type="molecule type" value="Genomic_DNA"/>
</dbReference>
<dbReference type="InterPro" id="IPR054471">
    <property type="entry name" value="GPIID_WHD"/>
</dbReference>
<feature type="repeat" description="ANK" evidence="3">
    <location>
        <begin position="1064"/>
        <end position="1096"/>
    </location>
</feature>
<dbReference type="InterPro" id="IPR036770">
    <property type="entry name" value="Ankyrin_rpt-contain_sf"/>
</dbReference>
<dbReference type="VEuPathDB" id="FungiDB:DFL_002256"/>
<keyword evidence="1" id="KW-0677">Repeat</keyword>
<protein>
    <recommendedName>
        <fullName evidence="4">NACHT domain-containing protein</fullName>
    </recommendedName>
</protein>
<keyword evidence="6" id="KW-1185">Reference proteome</keyword>